<name>A0A6A6Z859_9PEZI</name>
<feature type="compositionally biased region" description="Low complexity" evidence="1">
    <location>
        <begin position="253"/>
        <end position="273"/>
    </location>
</feature>
<evidence type="ECO:0000313" key="3">
    <source>
        <dbReference type="Proteomes" id="UP000504636"/>
    </source>
</evidence>
<evidence type="ECO:0000313" key="2">
    <source>
        <dbReference type="EMBL" id="KAF2817190.1"/>
    </source>
</evidence>
<dbReference type="GeneID" id="54468312"/>
<dbReference type="RefSeq" id="XP_033584154.1">
    <property type="nucleotide sequence ID" value="XM_033727419.1"/>
</dbReference>
<reference evidence="4" key="3">
    <citation type="submission" date="2025-04" db="UniProtKB">
        <authorList>
            <consortium name="RefSeq"/>
        </authorList>
    </citation>
    <scope>IDENTIFICATION</scope>
    <source>
        <strain evidence="4">CBS 304.34</strain>
    </source>
</reference>
<organism evidence="2">
    <name type="scientific">Mytilinidion resinicola</name>
    <dbReference type="NCBI Taxonomy" id="574789"/>
    <lineage>
        <taxon>Eukaryota</taxon>
        <taxon>Fungi</taxon>
        <taxon>Dikarya</taxon>
        <taxon>Ascomycota</taxon>
        <taxon>Pezizomycotina</taxon>
        <taxon>Dothideomycetes</taxon>
        <taxon>Pleosporomycetidae</taxon>
        <taxon>Mytilinidiales</taxon>
        <taxon>Mytilinidiaceae</taxon>
        <taxon>Mytilinidion</taxon>
    </lineage>
</organism>
<gene>
    <name evidence="2 4" type="ORF">BDZ99DRAFT_564967</name>
</gene>
<evidence type="ECO:0000256" key="1">
    <source>
        <dbReference type="SAM" id="MobiDB-lite"/>
    </source>
</evidence>
<feature type="region of interest" description="Disordered" evidence="1">
    <location>
        <begin position="253"/>
        <end position="295"/>
    </location>
</feature>
<accession>A0A6A6Z859</accession>
<protein>
    <submittedName>
        <fullName evidence="2 4">Uncharacterized protein</fullName>
    </submittedName>
</protein>
<feature type="region of interest" description="Disordered" evidence="1">
    <location>
        <begin position="1"/>
        <end position="128"/>
    </location>
</feature>
<reference evidence="2 4" key="1">
    <citation type="journal article" date="2020" name="Stud. Mycol.">
        <title>101 Dothideomycetes genomes: a test case for predicting lifestyles and emergence of pathogens.</title>
        <authorList>
            <person name="Haridas S."/>
            <person name="Albert R."/>
            <person name="Binder M."/>
            <person name="Bloem J."/>
            <person name="Labutti K."/>
            <person name="Salamov A."/>
            <person name="Andreopoulos B."/>
            <person name="Baker S."/>
            <person name="Barry K."/>
            <person name="Bills G."/>
            <person name="Bluhm B."/>
            <person name="Cannon C."/>
            <person name="Castanera R."/>
            <person name="Culley D."/>
            <person name="Daum C."/>
            <person name="Ezra D."/>
            <person name="Gonzalez J."/>
            <person name="Henrissat B."/>
            <person name="Kuo A."/>
            <person name="Liang C."/>
            <person name="Lipzen A."/>
            <person name="Lutzoni F."/>
            <person name="Magnuson J."/>
            <person name="Mondo S."/>
            <person name="Nolan M."/>
            <person name="Ohm R."/>
            <person name="Pangilinan J."/>
            <person name="Park H.-J."/>
            <person name="Ramirez L."/>
            <person name="Alfaro M."/>
            <person name="Sun H."/>
            <person name="Tritt A."/>
            <person name="Yoshinaga Y."/>
            <person name="Zwiers L.-H."/>
            <person name="Turgeon B."/>
            <person name="Goodwin S."/>
            <person name="Spatafora J."/>
            <person name="Crous P."/>
            <person name="Grigoriev I."/>
        </authorList>
    </citation>
    <scope>NUCLEOTIDE SEQUENCE</scope>
    <source>
        <strain evidence="2 4">CBS 304.34</strain>
    </source>
</reference>
<dbReference type="Proteomes" id="UP000504636">
    <property type="component" value="Unplaced"/>
</dbReference>
<keyword evidence="3" id="KW-1185">Reference proteome</keyword>
<feature type="compositionally biased region" description="Polar residues" evidence="1">
    <location>
        <begin position="1"/>
        <end position="11"/>
    </location>
</feature>
<dbReference type="OrthoDB" id="5375264at2759"/>
<dbReference type="AlphaFoldDB" id="A0A6A6Z859"/>
<sequence>MSDSKLSTPPMENSEDHAAAVSQQIEAEMVGAHLGALTPRSNSPSAITDKIQGVKAKASDADDVPAPPETPKVKSVGKKTLKTPKTPKTPKSNGKRAAPADGESSAAKKVKNEDGTPSGRKGTKKIATTLDELTTEDRLLISMRDEGKSWSDIADMWARETGAPPGGKSTLPNRYSRLKANLAQVSDEHMELLVNAYKKVHEQFEQEKARFEVEKWSRIKTVMEEAKGVADQKYTVAALQKYYKKAVDAIAAKAASSTDGDAGPSGAIPAAGSEDAGESDRARHDSAVAFKAEDE</sequence>
<proteinExistence type="predicted"/>
<reference evidence="4" key="2">
    <citation type="submission" date="2020-04" db="EMBL/GenBank/DDBJ databases">
        <authorList>
            <consortium name="NCBI Genome Project"/>
        </authorList>
    </citation>
    <scope>NUCLEOTIDE SEQUENCE</scope>
    <source>
        <strain evidence="4">CBS 304.34</strain>
    </source>
</reference>
<dbReference type="EMBL" id="MU003692">
    <property type="protein sequence ID" value="KAF2817190.1"/>
    <property type="molecule type" value="Genomic_DNA"/>
</dbReference>
<evidence type="ECO:0000313" key="4">
    <source>
        <dbReference type="RefSeq" id="XP_033584154.1"/>
    </source>
</evidence>